<feature type="region of interest" description="Disordered" evidence="1">
    <location>
        <begin position="55"/>
        <end position="84"/>
    </location>
</feature>
<dbReference type="Pfam" id="PF09274">
    <property type="entry name" value="ParG"/>
    <property type="match status" value="1"/>
</dbReference>
<dbReference type="InterPro" id="IPR010985">
    <property type="entry name" value="Ribbon_hlx_hlx"/>
</dbReference>
<evidence type="ECO:0000313" key="2">
    <source>
        <dbReference type="EMBL" id="GET38775.1"/>
    </source>
</evidence>
<evidence type="ECO:0000313" key="3">
    <source>
        <dbReference type="Proteomes" id="UP001050975"/>
    </source>
</evidence>
<evidence type="ECO:0000256" key="1">
    <source>
        <dbReference type="SAM" id="MobiDB-lite"/>
    </source>
</evidence>
<dbReference type="GO" id="GO:0006355">
    <property type="term" value="P:regulation of DNA-templated transcription"/>
    <property type="evidence" value="ECO:0007669"/>
    <property type="project" value="InterPro"/>
</dbReference>
<dbReference type="AlphaFoldDB" id="A0AAV3XD80"/>
<protein>
    <submittedName>
        <fullName evidence="2">Helix-turn-helix protein, CopG</fullName>
    </submittedName>
</protein>
<dbReference type="Gene3D" id="1.10.1220.10">
    <property type="entry name" value="Met repressor-like"/>
    <property type="match status" value="1"/>
</dbReference>
<keyword evidence="3" id="KW-1185">Reference proteome</keyword>
<dbReference type="InterPro" id="IPR015354">
    <property type="entry name" value="DNA_partition_ParG"/>
</dbReference>
<feature type="compositionally biased region" description="Basic and acidic residues" evidence="1">
    <location>
        <begin position="74"/>
        <end position="84"/>
    </location>
</feature>
<sequence length="84" mass="9285">MEETVAKKIPQGSTELSLYINKELKRKFKLACTAEEKPMSEVVTALIDQWLTQKETDSARPVSEDSPGEVSEQVSEKDNGDKGG</sequence>
<reference evidence="2" key="1">
    <citation type="submission" date="2019-10" db="EMBL/GenBank/DDBJ databases">
        <title>Draft genome sequece of Microseira wollei NIES-4236.</title>
        <authorList>
            <person name="Yamaguchi H."/>
            <person name="Suzuki S."/>
            <person name="Kawachi M."/>
        </authorList>
    </citation>
    <scope>NUCLEOTIDE SEQUENCE</scope>
    <source>
        <strain evidence="2">NIES-4236</strain>
    </source>
</reference>
<proteinExistence type="predicted"/>
<accession>A0AAV3XD80</accession>
<dbReference type="InterPro" id="IPR013321">
    <property type="entry name" value="Arc_rbn_hlx_hlx"/>
</dbReference>
<dbReference type="SUPFAM" id="SSF47598">
    <property type="entry name" value="Ribbon-helix-helix"/>
    <property type="match status" value="1"/>
</dbReference>
<dbReference type="EMBL" id="BLAY01000052">
    <property type="protein sequence ID" value="GET38775.1"/>
    <property type="molecule type" value="Genomic_DNA"/>
</dbReference>
<gene>
    <name evidence="2" type="ORF">MiSe_35340</name>
</gene>
<name>A0AAV3XD80_9CYAN</name>
<comment type="caution">
    <text evidence="2">The sequence shown here is derived from an EMBL/GenBank/DDBJ whole genome shotgun (WGS) entry which is preliminary data.</text>
</comment>
<dbReference type="Proteomes" id="UP001050975">
    <property type="component" value="Unassembled WGS sequence"/>
</dbReference>
<organism evidence="2 3">
    <name type="scientific">Microseira wollei NIES-4236</name>
    <dbReference type="NCBI Taxonomy" id="2530354"/>
    <lineage>
        <taxon>Bacteria</taxon>
        <taxon>Bacillati</taxon>
        <taxon>Cyanobacteriota</taxon>
        <taxon>Cyanophyceae</taxon>
        <taxon>Oscillatoriophycideae</taxon>
        <taxon>Aerosakkonematales</taxon>
        <taxon>Aerosakkonemataceae</taxon>
        <taxon>Microseira</taxon>
    </lineage>
</organism>